<organism evidence="2 3">
    <name type="scientific">Faecalibacterium cf. prausnitzii KLE1255</name>
    <dbReference type="NCBI Taxonomy" id="748224"/>
    <lineage>
        <taxon>Bacteria</taxon>
        <taxon>Bacillati</taxon>
        <taxon>Bacillota</taxon>
        <taxon>Clostridia</taxon>
        <taxon>Eubacteriales</taxon>
        <taxon>Oscillospiraceae</taxon>
        <taxon>Faecalibacterium</taxon>
    </lineage>
</organism>
<dbReference type="AlphaFoldDB" id="E2ZLL1"/>
<sequence>MDAGQRAAFSSDTNRAIPSPALLPSATGSHPSGRSSEKLPAVLLGQMQLSITTLLVKMCLERPAGRDKHEIKTKSR</sequence>
<dbReference type="HOGENOM" id="CLU_2649122_0_0_9"/>
<evidence type="ECO:0000256" key="1">
    <source>
        <dbReference type="SAM" id="MobiDB-lite"/>
    </source>
</evidence>
<dbReference type="Proteomes" id="UP000006028">
    <property type="component" value="Unassembled WGS sequence"/>
</dbReference>
<proteinExistence type="predicted"/>
<evidence type="ECO:0000313" key="3">
    <source>
        <dbReference type="Proteomes" id="UP000006028"/>
    </source>
</evidence>
<protein>
    <submittedName>
        <fullName evidence="2">Uncharacterized protein</fullName>
    </submittedName>
</protein>
<gene>
    <name evidence="2" type="ORF">HMPREF9436_02570</name>
</gene>
<comment type="caution">
    <text evidence="2">The sequence shown here is derived from an EMBL/GenBank/DDBJ whole genome shotgun (WGS) entry which is preliminary data.</text>
</comment>
<reference evidence="2 3" key="1">
    <citation type="submission" date="2010-08" db="EMBL/GenBank/DDBJ databases">
        <authorList>
            <person name="Weinstock G."/>
            <person name="Sodergren E."/>
            <person name="Clifton S."/>
            <person name="Fulton L."/>
            <person name="Fulton B."/>
            <person name="Courtney L."/>
            <person name="Fronick C."/>
            <person name="Harrison M."/>
            <person name="Strong C."/>
            <person name="Farmer C."/>
            <person name="Delahaunty K."/>
            <person name="Markovic C."/>
            <person name="Hall O."/>
            <person name="Minx P."/>
            <person name="Tomlinson C."/>
            <person name="Mitreva M."/>
            <person name="Hou S."/>
            <person name="Chen J."/>
            <person name="Wollam A."/>
            <person name="Pepin K.H."/>
            <person name="Johnson M."/>
            <person name="Bhonagiri V."/>
            <person name="Zhang X."/>
            <person name="Suruliraj S."/>
            <person name="Warren W."/>
            <person name="Chinwalla A."/>
            <person name="Mardis E.R."/>
            <person name="Wilson R.K."/>
        </authorList>
    </citation>
    <scope>NUCLEOTIDE SEQUENCE [LARGE SCALE GENOMIC DNA]</scope>
    <source>
        <strain evidence="2 3">KLE1255</strain>
    </source>
</reference>
<dbReference type="EMBL" id="AECU01000188">
    <property type="protein sequence ID" value="EFQ05965.1"/>
    <property type="molecule type" value="Genomic_DNA"/>
</dbReference>
<name>E2ZLL1_9FIRM</name>
<accession>E2ZLL1</accession>
<feature type="region of interest" description="Disordered" evidence="1">
    <location>
        <begin position="1"/>
        <end position="39"/>
    </location>
</feature>
<dbReference type="BioCyc" id="FCF748224-HMP:GTSS-571-MONOMER"/>
<evidence type="ECO:0000313" key="2">
    <source>
        <dbReference type="EMBL" id="EFQ05965.1"/>
    </source>
</evidence>